<dbReference type="EMBL" id="JAUSWV010000002">
    <property type="protein sequence ID" value="MDQ0581329.1"/>
    <property type="molecule type" value="Genomic_DNA"/>
</dbReference>
<gene>
    <name evidence="3" type="ORF">QF030_003507</name>
</gene>
<protein>
    <submittedName>
        <fullName evidence="3">Pimeloyl-ACP methyl ester carboxylesterase</fullName>
    </submittedName>
</protein>
<dbReference type="InterPro" id="IPR002471">
    <property type="entry name" value="Pept_S9_AS"/>
</dbReference>
<dbReference type="Proteomes" id="UP001230654">
    <property type="component" value="Unassembled WGS sequence"/>
</dbReference>
<evidence type="ECO:0000256" key="1">
    <source>
        <dbReference type="ARBA" id="ARBA00022801"/>
    </source>
</evidence>
<sequence length="351" mass="36820">MPGDPVPREVAFPSGPVRLAGSLTVPGVAGADVFLRGATAADAATADGTTAGLITAGASPAGCASAGVVMVGGSGPSDRHNDTYFPPIRRHLVDAGLAVLSYDKRGVGGSSGEWRDATLDDLAADAVAALDFLRAQPGVRPEAVGLFGHSEGGWVVLRAATTARDGPSWVITNSCPGVTPAAQERHALSRALRERRRARPDVDIDGSLALFDRLVEVGRRDADFAEAARLVESAGRAAWLGDYWAGVDERLWEFLKRKQDHDPLSDTPRLRCPHLAVFGGADPLVPVAESIHRFATAACGPGRHPRATLTTEVFPDADHRIHTAIGTRPAPGHLTGLTRWIGGHTVGRPLP</sequence>
<keyword evidence="4" id="KW-1185">Reference proteome</keyword>
<evidence type="ECO:0000259" key="2">
    <source>
        <dbReference type="Pfam" id="PF12146"/>
    </source>
</evidence>
<organism evidence="3 4">
    <name type="scientific">Streptomyces rishiriensis</name>
    <dbReference type="NCBI Taxonomy" id="68264"/>
    <lineage>
        <taxon>Bacteria</taxon>
        <taxon>Bacillati</taxon>
        <taxon>Actinomycetota</taxon>
        <taxon>Actinomycetes</taxon>
        <taxon>Kitasatosporales</taxon>
        <taxon>Streptomycetaceae</taxon>
        <taxon>Streptomyces</taxon>
    </lineage>
</organism>
<comment type="caution">
    <text evidence="3">The sequence shown here is derived from an EMBL/GenBank/DDBJ whole genome shotgun (WGS) entry which is preliminary data.</text>
</comment>
<dbReference type="PROSITE" id="PS00708">
    <property type="entry name" value="PRO_ENDOPEP_SER"/>
    <property type="match status" value="1"/>
</dbReference>
<reference evidence="3 4" key="1">
    <citation type="submission" date="2023-07" db="EMBL/GenBank/DDBJ databases">
        <title>Comparative genomics of wheat-associated soil bacteria to identify genetic determinants of phenazine resistance.</title>
        <authorList>
            <person name="Mouncey N."/>
        </authorList>
    </citation>
    <scope>NUCLEOTIDE SEQUENCE [LARGE SCALE GENOMIC DNA]</scope>
    <source>
        <strain evidence="3 4">B2I6</strain>
    </source>
</reference>
<dbReference type="SUPFAM" id="SSF53474">
    <property type="entry name" value="alpha/beta-Hydrolases"/>
    <property type="match status" value="1"/>
</dbReference>
<dbReference type="Pfam" id="PF12146">
    <property type="entry name" value="Hydrolase_4"/>
    <property type="match status" value="1"/>
</dbReference>
<dbReference type="InterPro" id="IPR053145">
    <property type="entry name" value="AB_hydrolase_Est10"/>
</dbReference>
<dbReference type="Gene3D" id="3.40.50.1820">
    <property type="entry name" value="alpha/beta hydrolase"/>
    <property type="match status" value="1"/>
</dbReference>
<feature type="domain" description="Serine aminopeptidase S33" evidence="2">
    <location>
        <begin position="88"/>
        <end position="297"/>
    </location>
</feature>
<dbReference type="PANTHER" id="PTHR43265:SF1">
    <property type="entry name" value="ESTERASE ESTD"/>
    <property type="match status" value="1"/>
</dbReference>
<proteinExistence type="predicted"/>
<dbReference type="InterPro" id="IPR029058">
    <property type="entry name" value="AB_hydrolase_fold"/>
</dbReference>
<keyword evidence="1" id="KW-0378">Hydrolase</keyword>
<evidence type="ECO:0000313" key="4">
    <source>
        <dbReference type="Proteomes" id="UP001230654"/>
    </source>
</evidence>
<evidence type="ECO:0000313" key="3">
    <source>
        <dbReference type="EMBL" id="MDQ0581329.1"/>
    </source>
</evidence>
<name>A0ABU0NQC4_STRRH</name>
<dbReference type="PANTHER" id="PTHR43265">
    <property type="entry name" value="ESTERASE ESTD"/>
    <property type="match status" value="1"/>
</dbReference>
<accession>A0ABU0NQC4</accession>
<dbReference type="InterPro" id="IPR022742">
    <property type="entry name" value="Hydrolase_4"/>
</dbReference>